<keyword evidence="3" id="KW-1185">Reference proteome</keyword>
<evidence type="ECO:0000256" key="1">
    <source>
        <dbReference type="SAM" id="MobiDB-lite"/>
    </source>
</evidence>
<dbReference type="EMBL" id="JAAQPE010000056">
    <property type="protein sequence ID" value="KAF5688803.1"/>
    <property type="molecule type" value="Genomic_DNA"/>
</dbReference>
<evidence type="ECO:0000313" key="2">
    <source>
        <dbReference type="EMBL" id="KAF5688803.1"/>
    </source>
</evidence>
<feature type="region of interest" description="Disordered" evidence="1">
    <location>
        <begin position="475"/>
        <end position="510"/>
    </location>
</feature>
<comment type="caution">
    <text evidence="2">The sequence shown here is derived from an EMBL/GenBank/DDBJ whole genome shotgun (WGS) entry which is preliminary data.</text>
</comment>
<sequence>MTWDRYELGQRNIFYDEKKPLIPVNVFPPHVERVRRLITDLSCVVNGEGLINKNELISDDKLKPLLYGPVPDPVLAEAQKTLSKAHSLVNGGYKEKAWQEFYTKHFFDRLADSLSLSKDDTRRIAPFKILSSPKPDHAFFLPIYHNRHPAGIPTVVDPNARQWNKAQEISAMEPFTWSTLKRLHGFGLEPAPCHLFKKPPLEANLKCYPWLVVEYKKEKQDNRPARDVCCQAANAAACAISLIMHTAQYAVKLPKHAHIPPIPVITTIGPSVKVWIMYYATDFDAPCCREETTEMLVRRRKQGHIMRVIWKGDMTKLADVVMLQMVLDNAHTWATRTFKPLMASYIEQWQYVFDESVTGGTLGHSSAFFLSKKRREKTVEQRRAIVPMVQGLLDDQDTMELDDMANKRVTPLLLGLMMHQICSSEKELIASEVDRVVSQKLEGLSMRGVASGMQYSSRGAQSARSRAHSNCYSDRQESIFGSRQTSQYLPLDNDDPNDSDYRPSQDSPVSIQTTSFLDLIRPHSNTPDTLPSTYEFSFHSSARVISKGSEAQPSRSNEDRLLDSPDGNGRESPFSSGGQVTPKPSSSTLVSGLLSSLDEDVCQGISKGTTPSGLPVITDPFSLERRGQQLGQPKLQHPHGPKENSSEKSQFQDADQDESDYIDLTEDSQEGTS</sequence>
<reference evidence="2 3" key="2">
    <citation type="submission" date="2020-05" db="EMBL/GenBank/DDBJ databases">
        <title>Identification and distribution of gene clusters putatively required for synthesis of sphingolipid metabolism inhibitors in phylogenetically diverse species of the filamentous fungus Fusarium.</title>
        <authorList>
            <person name="Kim H.-S."/>
            <person name="Busman M."/>
            <person name="Brown D.W."/>
            <person name="Divon H."/>
            <person name="Uhlig S."/>
            <person name="Proctor R.H."/>
        </authorList>
    </citation>
    <scope>NUCLEOTIDE SEQUENCE [LARGE SCALE GENOMIC DNA]</scope>
    <source>
        <strain evidence="2 3">NRRL 25331</strain>
    </source>
</reference>
<protein>
    <submittedName>
        <fullName evidence="2">Uncharacterized protein</fullName>
    </submittedName>
</protein>
<name>A0A8H5XB87_FUSCI</name>
<feature type="compositionally biased region" description="Polar residues" evidence="1">
    <location>
        <begin position="573"/>
        <end position="584"/>
    </location>
</feature>
<accession>A0A8H5XB87</accession>
<evidence type="ECO:0000313" key="3">
    <source>
        <dbReference type="Proteomes" id="UP000572754"/>
    </source>
</evidence>
<gene>
    <name evidence="2" type="ORF">FCIRC_1709</name>
</gene>
<dbReference type="AlphaFoldDB" id="A0A8H5XB87"/>
<feature type="region of interest" description="Disordered" evidence="1">
    <location>
        <begin position="603"/>
        <end position="673"/>
    </location>
</feature>
<reference evidence="3" key="1">
    <citation type="journal article" date="2020" name="BMC Genomics">
        <title>Correction to: Identification and distribution of gene clusters required for synthesis of sphingolipid metabolism inhibitors in diverse species of the filamentous fungus Fusarium.</title>
        <authorList>
            <person name="Kim H.S."/>
            <person name="Lohmar J.M."/>
            <person name="Busman M."/>
            <person name="Brown D.W."/>
            <person name="Naumann T.A."/>
            <person name="Divon H.H."/>
            <person name="Lysoe E."/>
            <person name="Uhlig S."/>
            <person name="Proctor R.H."/>
        </authorList>
    </citation>
    <scope>NUCLEOTIDE SEQUENCE [LARGE SCALE GENOMIC DNA]</scope>
    <source>
        <strain evidence="3">NRRL 25331</strain>
    </source>
</reference>
<organism evidence="2 3">
    <name type="scientific">Fusarium circinatum</name>
    <name type="common">Pitch canker fungus</name>
    <name type="synonym">Gibberella circinata</name>
    <dbReference type="NCBI Taxonomy" id="48490"/>
    <lineage>
        <taxon>Eukaryota</taxon>
        <taxon>Fungi</taxon>
        <taxon>Dikarya</taxon>
        <taxon>Ascomycota</taxon>
        <taxon>Pezizomycotina</taxon>
        <taxon>Sordariomycetes</taxon>
        <taxon>Hypocreomycetidae</taxon>
        <taxon>Hypocreales</taxon>
        <taxon>Nectriaceae</taxon>
        <taxon>Fusarium</taxon>
        <taxon>Fusarium fujikuroi species complex</taxon>
    </lineage>
</organism>
<proteinExistence type="predicted"/>
<feature type="compositionally biased region" description="Acidic residues" evidence="1">
    <location>
        <begin position="654"/>
        <end position="673"/>
    </location>
</feature>
<feature type="region of interest" description="Disordered" evidence="1">
    <location>
        <begin position="545"/>
        <end position="591"/>
    </location>
</feature>
<dbReference type="Proteomes" id="UP000572754">
    <property type="component" value="Unassembled WGS sequence"/>
</dbReference>